<dbReference type="SUPFAM" id="SSF53756">
    <property type="entry name" value="UDP-Glycosyltransferase/glycogen phosphorylase"/>
    <property type="match status" value="1"/>
</dbReference>
<dbReference type="GO" id="GO:0080044">
    <property type="term" value="F:quercetin 7-O-glucosyltransferase activity"/>
    <property type="evidence" value="ECO:0007669"/>
    <property type="project" value="TreeGrafter"/>
</dbReference>
<dbReference type="Gene3D" id="3.40.50.2000">
    <property type="entry name" value="Glycogen Phosphorylase B"/>
    <property type="match status" value="2"/>
</dbReference>
<dbReference type="InterPro" id="IPR002213">
    <property type="entry name" value="UDP_glucos_trans"/>
</dbReference>
<name>A0A9P0ZUI5_CUSEU</name>
<evidence type="ECO:0000313" key="8">
    <source>
        <dbReference type="Proteomes" id="UP001152484"/>
    </source>
</evidence>
<evidence type="ECO:0000256" key="1">
    <source>
        <dbReference type="ARBA" id="ARBA00009995"/>
    </source>
</evidence>
<evidence type="ECO:0000256" key="3">
    <source>
        <dbReference type="ARBA" id="ARBA00022679"/>
    </source>
</evidence>
<reference evidence="7" key="1">
    <citation type="submission" date="2022-07" db="EMBL/GenBank/DDBJ databases">
        <authorList>
            <person name="Macas J."/>
            <person name="Novak P."/>
            <person name="Neumann P."/>
        </authorList>
    </citation>
    <scope>NUCLEOTIDE SEQUENCE</scope>
</reference>
<evidence type="ECO:0000256" key="6">
    <source>
        <dbReference type="SAM" id="MobiDB-lite"/>
    </source>
</evidence>
<evidence type="ECO:0000313" key="7">
    <source>
        <dbReference type="EMBL" id="CAH9115562.1"/>
    </source>
</evidence>
<evidence type="ECO:0000256" key="2">
    <source>
        <dbReference type="ARBA" id="ARBA00022676"/>
    </source>
</evidence>
<sequence>MWRRTAMGGDDGQERRGGRPHAVMIPYPYQGHVTPFVYLAIKLASTAGFTVTFVNTQHVHSQISKSHHEDGGGDLVSIGRRSGLDIRYVTVSDGFPLGFDRSLNHDQFKEGLLHVFSAHVDEVVGDLARSADPPVTCLIADTFFTWTSVIAGKYDLVNVSFWTEPALVLCLYYHLDLLKENGHFAAQDQERIWKRKDMIEYIPGVKAIEPRDLMSYLQSADTSTVMHRIISKAFADVKKADIIICNTVQELEPDALCALNAAQPTYSIGPVFPTTPITTSLLFQSDCSHWLDSKPPASVLYVSFGSYAHTSESDILEIAHGLILSEVHFLWVLRPDIVSSDRPLPTHFLPDDFGKSGRGLVVPWCRQPEVLSHPSVRGFLTHCGWNSILESIWCGIPLLCYPLVTDQFSNRKLLVNDWKVGVNLCASSPIARLQIADNIRAFMSESYHVELKKVALRLRATLADALAMPPAATNTDNNNNAGATIAPSGAGSSTTNFNAFVEDVTTRSTTKLQLHHGRQPKPNSIDHCSGSSTQAIPANISLHFVPPIITACNSHPGPR</sequence>
<dbReference type="PANTHER" id="PTHR11926">
    <property type="entry name" value="GLUCOSYL/GLUCURONOSYL TRANSFERASES"/>
    <property type="match status" value="1"/>
</dbReference>
<dbReference type="AlphaFoldDB" id="A0A9P0ZUI5"/>
<evidence type="ECO:0000256" key="5">
    <source>
        <dbReference type="RuleBase" id="RU362057"/>
    </source>
</evidence>
<dbReference type="Pfam" id="PF00201">
    <property type="entry name" value="UDPGT"/>
    <property type="match status" value="1"/>
</dbReference>
<accession>A0A9P0ZUI5</accession>
<evidence type="ECO:0000256" key="4">
    <source>
        <dbReference type="RuleBase" id="RU003718"/>
    </source>
</evidence>
<feature type="region of interest" description="Disordered" evidence="6">
    <location>
        <begin position="508"/>
        <end position="532"/>
    </location>
</feature>
<dbReference type="PROSITE" id="PS00375">
    <property type="entry name" value="UDPGT"/>
    <property type="match status" value="1"/>
</dbReference>
<comment type="caution">
    <text evidence="7">The sequence shown here is derived from an EMBL/GenBank/DDBJ whole genome shotgun (WGS) entry which is preliminary data.</text>
</comment>
<keyword evidence="2 4" id="KW-0328">Glycosyltransferase</keyword>
<dbReference type="OrthoDB" id="5835829at2759"/>
<dbReference type="InterPro" id="IPR035595">
    <property type="entry name" value="UDP_glycos_trans_CS"/>
</dbReference>
<dbReference type="Proteomes" id="UP001152484">
    <property type="component" value="Unassembled WGS sequence"/>
</dbReference>
<keyword evidence="8" id="KW-1185">Reference proteome</keyword>
<gene>
    <name evidence="7" type="ORF">CEURO_LOCUS20845</name>
</gene>
<dbReference type="EMBL" id="CAMAPE010000068">
    <property type="protein sequence ID" value="CAH9115562.1"/>
    <property type="molecule type" value="Genomic_DNA"/>
</dbReference>
<proteinExistence type="inferred from homology"/>
<dbReference type="PANTHER" id="PTHR11926:SF774">
    <property type="entry name" value="UDP-GLYCOSYLTRANSFERASE 85A1-RELATED"/>
    <property type="match status" value="1"/>
</dbReference>
<dbReference type="FunFam" id="3.40.50.2000:FF:000078">
    <property type="entry name" value="Glycosyltransferase"/>
    <property type="match status" value="1"/>
</dbReference>
<organism evidence="7 8">
    <name type="scientific">Cuscuta europaea</name>
    <name type="common">European dodder</name>
    <dbReference type="NCBI Taxonomy" id="41803"/>
    <lineage>
        <taxon>Eukaryota</taxon>
        <taxon>Viridiplantae</taxon>
        <taxon>Streptophyta</taxon>
        <taxon>Embryophyta</taxon>
        <taxon>Tracheophyta</taxon>
        <taxon>Spermatophyta</taxon>
        <taxon>Magnoliopsida</taxon>
        <taxon>eudicotyledons</taxon>
        <taxon>Gunneridae</taxon>
        <taxon>Pentapetalae</taxon>
        <taxon>asterids</taxon>
        <taxon>lamiids</taxon>
        <taxon>Solanales</taxon>
        <taxon>Convolvulaceae</taxon>
        <taxon>Cuscuteae</taxon>
        <taxon>Cuscuta</taxon>
        <taxon>Cuscuta subgen. Cuscuta</taxon>
    </lineage>
</organism>
<comment type="similarity">
    <text evidence="1 4">Belongs to the UDP-glycosyltransferase family.</text>
</comment>
<protein>
    <recommendedName>
        <fullName evidence="5">Glycosyltransferase</fullName>
        <ecNumber evidence="5">2.4.1.-</ecNumber>
    </recommendedName>
</protein>
<dbReference type="EC" id="2.4.1.-" evidence="5"/>
<dbReference type="GO" id="GO:0080043">
    <property type="term" value="F:quercetin 3-O-glucosyltransferase activity"/>
    <property type="evidence" value="ECO:0007669"/>
    <property type="project" value="TreeGrafter"/>
</dbReference>
<keyword evidence="3 4" id="KW-0808">Transferase</keyword>
<dbReference type="CDD" id="cd03784">
    <property type="entry name" value="GT1_Gtf-like"/>
    <property type="match status" value="1"/>
</dbReference>